<evidence type="ECO:0008006" key="3">
    <source>
        <dbReference type="Google" id="ProtNLM"/>
    </source>
</evidence>
<organism evidence="2">
    <name type="scientific">Spongospora subterranea</name>
    <dbReference type="NCBI Taxonomy" id="70186"/>
    <lineage>
        <taxon>Eukaryota</taxon>
        <taxon>Sar</taxon>
        <taxon>Rhizaria</taxon>
        <taxon>Endomyxa</taxon>
        <taxon>Phytomyxea</taxon>
        <taxon>Plasmodiophorida</taxon>
        <taxon>Plasmodiophoridae</taxon>
        <taxon>Spongospora</taxon>
    </lineage>
</organism>
<sequence length="122" mass="14029">MPKQAKKSPKDIVKTGREVAQVVEESKGQKFCKLEKLGEGAFGTAYRVQKTDNSDGKTYVLKEIRCRDKEQVIDALREMVTMRILQCPWVNYTHKRCLIFIVEVDACVFDRLCGMKIIGRKD</sequence>
<reference evidence="2" key="1">
    <citation type="submission" date="2015-04" db="EMBL/GenBank/DDBJ databases">
        <title>The genome sequence of the plant pathogenic Rhizarian Plasmodiophora brassicae reveals insights in its biotrophic life cycle and the origin of chitin synthesis.</title>
        <authorList>
            <person name="Schwelm A."/>
            <person name="Fogelqvist J."/>
            <person name="Knaust A."/>
            <person name="Julke S."/>
            <person name="Lilja T."/>
            <person name="Dhandapani V."/>
            <person name="Bonilla-Rosso G."/>
            <person name="Karlsson M."/>
            <person name="Shevchenko A."/>
            <person name="Choi S.R."/>
            <person name="Kim H.G."/>
            <person name="Park J.Y."/>
            <person name="Lim Y.P."/>
            <person name="Ludwig-Muller J."/>
            <person name="Dixelius C."/>
        </authorList>
    </citation>
    <scope>NUCLEOTIDE SEQUENCE</scope>
    <source>
        <tissue evidence="2">Potato root galls</tissue>
    </source>
</reference>
<dbReference type="Gene3D" id="3.30.200.20">
    <property type="entry name" value="Phosphorylase Kinase, domain 1"/>
    <property type="match status" value="1"/>
</dbReference>
<dbReference type="InterPro" id="IPR017441">
    <property type="entry name" value="Protein_kinase_ATP_BS"/>
</dbReference>
<dbReference type="EMBL" id="HACM01010762">
    <property type="protein sequence ID" value="CRZ11204.1"/>
    <property type="molecule type" value="Transcribed_RNA"/>
</dbReference>
<proteinExistence type="predicted"/>
<keyword evidence="1" id="KW-0547">Nucleotide-binding</keyword>
<dbReference type="PROSITE" id="PS00107">
    <property type="entry name" value="PROTEIN_KINASE_ATP"/>
    <property type="match status" value="1"/>
</dbReference>
<protein>
    <recommendedName>
        <fullName evidence="3">Protein kinase domain-containing protein</fullName>
    </recommendedName>
</protein>
<accession>A0A0H5RR54</accession>
<keyword evidence="1" id="KW-0067">ATP-binding</keyword>
<dbReference type="AlphaFoldDB" id="A0A0H5RR54"/>
<dbReference type="GO" id="GO:0005524">
    <property type="term" value="F:ATP binding"/>
    <property type="evidence" value="ECO:0007669"/>
    <property type="project" value="UniProtKB-UniRule"/>
</dbReference>
<dbReference type="InterPro" id="IPR011009">
    <property type="entry name" value="Kinase-like_dom_sf"/>
</dbReference>
<feature type="binding site" evidence="1">
    <location>
        <position position="62"/>
    </location>
    <ligand>
        <name>ATP</name>
        <dbReference type="ChEBI" id="CHEBI:30616"/>
    </ligand>
</feature>
<dbReference type="SUPFAM" id="SSF56112">
    <property type="entry name" value="Protein kinase-like (PK-like)"/>
    <property type="match status" value="1"/>
</dbReference>
<evidence type="ECO:0000256" key="1">
    <source>
        <dbReference type="PROSITE-ProRule" id="PRU10141"/>
    </source>
</evidence>
<name>A0A0H5RR54_9EUKA</name>
<evidence type="ECO:0000313" key="2">
    <source>
        <dbReference type="EMBL" id="CRZ11204.1"/>
    </source>
</evidence>